<dbReference type="Gene3D" id="2.40.390.10">
    <property type="entry name" value="CV3147-like"/>
    <property type="match status" value="1"/>
</dbReference>
<dbReference type="EMBL" id="CYZU01000006">
    <property type="protein sequence ID" value="CUN94303.1"/>
    <property type="molecule type" value="Genomic_DNA"/>
</dbReference>
<dbReference type="Pfam" id="PF20906">
    <property type="entry name" value="S-Me-THD_C"/>
    <property type="match status" value="1"/>
</dbReference>
<evidence type="ECO:0000313" key="3">
    <source>
        <dbReference type="EMBL" id="CUN94303.1"/>
    </source>
</evidence>
<evidence type="ECO:0000313" key="4">
    <source>
        <dbReference type="Proteomes" id="UP000095544"/>
    </source>
</evidence>
<dbReference type="InterPro" id="IPR048350">
    <property type="entry name" value="S-Me-THD-like_C"/>
</dbReference>
<evidence type="ECO:0000259" key="1">
    <source>
        <dbReference type="Pfam" id="PF06032"/>
    </source>
</evidence>
<sequence length="359" mass="37889">MDKKGIRLTKELLDAALAGGTILGGGGGGDAKKGRKFAEIAVDYDDLRLLPIEAVDEDAVLLTASLVGAPNAAEQYMAAKDLVRTVEILKKNCDFTIGGIITNEQGGEATVNGWLQAAVLGIPVIDAPCNGRAHPTGVMGSMNLHKQADYRTVQACAGGNPEAGSRVECYFEGTIEHTSRLVRMASIEAGGLVAVARNPVKASYARENCALGGVSHAIETGKAFLKGLEHSVEAAVESVCGFLGGRILAKGKVDAFSIETTGGFDVGYASVDGCELTFWNEYATAEKDGERLATFPDLIMTINAVSGEPVTTAMMETGLDVYVIAANRENLKLAPTMFEPELLRETEKVIGKNLVSYLE</sequence>
<protein>
    <submittedName>
        <fullName evidence="3">Uncharacterized conserved protein</fullName>
    </submittedName>
</protein>
<dbReference type="InterPro" id="IPR024071">
    <property type="entry name" value="S-Me-THD_C_sf"/>
</dbReference>
<proteinExistence type="predicted"/>
<accession>A0A174B1N3</accession>
<feature type="domain" description="S-Me-THD N-terminal" evidence="1">
    <location>
        <begin position="17"/>
        <end position="147"/>
    </location>
</feature>
<dbReference type="SUPFAM" id="SSF160991">
    <property type="entry name" value="CV3147-like"/>
    <property type="match status" value="1"/>
</dbReference>
<dbReference type="Pfam" id="PF06032">
    <property type="entry name" value="S-Me-THD_N"/>
    <property type="match status" value="1"/>
</dbReference>
<gene>
    <name evidence="3" type="ORF">ERS852491_00873</name>
</gene>
<evidence type="ECO:0000259" key="2">
    <source>
        <dbReference type="Pfam" id="PF20906"/>
    </source>
</evidence>
<dbReference type="InterPro" id="IPR010318">
    <property type="entry name" value="S-Me-THD_N"/>
</dbReference>
<dbReference type="OrthoDB" id="7441206at2"/>
<dbReference type="Gene3D" id="3.40.1610.10">
    <property type="entry name" value="CV3147-like domain"/>
    <property type="match status" value="1"/>
</dbReference>
<dbReference type="RefSeq" id="WP_055151490.1">
    <property type="nucleotide sequence ID" value="NZ_CYZU01000006.1"/>
</dbReference>
<organism evidence="3 4">
    <name type="scientific">Faecalicatena contorta</name>
    <dbReference type="NCBI Taxonomy" id="39482"/>
    <lineage>
        <taxon>Bacteria</taxon>
        <taxon>Bacillati</taxon>
        <taxon>Bacillota</taxon>
        <taxon>Clostridia</taxon>
        <taxon>Lachnospirales</taxon>
        <taxon>Lachnospiraceae</taxon>
        <taxon>Faecalicatena</taxon>
    </lineage>
</organism>
<feature type="domain" description="S-Me-THD-like C-terminal" evidence="2">
    <location>
        <begin position="177"/>
        <end position="328"/>
    </location>
</feature>
<name>A0A174B1N3_9FIRM</name>
<dbReference type="Proteomes" id="UP000095544">
    <property type="component" value="Unassembled WGS sequence"/>
</dbReference>
<dbReference type="STRING" id="39482.ERS852491_00873"/>
<dbReference type="InterPro" id="IPR027479">
    <property type="entry name" value="S-Me-THD_N_sf"/>
</dbReference>
<dbReference type="AlphaFoldDB" id="A0A174B1N3"/>
<reference evidence="3 4" key="1">
    <citation type="submission" date="2015-09" db="EMBL/GenBank/DDBJ databases">
        <authorList>
            <consortium name="Pathogen Informatics"/>
        </authorList>
    </citation>
    <scope>NUCLEOTIDE SEQUENCE [LARGE SCALE GENOMIC DNA]</scope>
    <source>
        <strain evidence="3 4">2789STDY5834876</strain>
    </source>
</reference>